<proteinExistence type="predicted"/>
<comment type="caution">
    <text evidence="1">The sequence shown here is derived from an EMBL/GenBank/DDBJ whole genome shotgun (WGS) entry which is preliminary data.</text>
</comment>
<organism evidence="1 2">
    <name type="scientific">Lepraria finkii</name>
    <dbReference type="NCBI Taxonomy" id="1340010"/>
    <lineage>
        <taxon>Eukaryota</taxon>
        <taxon>Fungi</taxon>
        <taxon>Dikarya</taxon>
        <taxon>Ascomycota</taxon>
        <taxon>Pezizomycotina</taxon>
        <taxon>Lecanoromycetes</taxon>
        <taxon>OSLEUM clade</taxon>
        <taxon>Lecanoromycetidae</taxon>
        <taxon>Lecanorales</taxon>
        <taxon>Lecanorineae</taxon>
        <taxon>Stereocaulaceae</taxon>
        <taxon>Lepraria</taxon>
    </lineage>
</organism>
<keyword evidence="2" id="KW-1185">Reference proteome</keyword>
<sequence length="264" mass="29982">MPFCGTFSGKDSATRWLRKLEHELSGYKQADGLIPPDKYLDAFNMLLTDDAGDWADSHPDAIRLLNTEEPTKATVDTFKALLCERFPSKAAEQAPVPFDVELAELRQKPDESLVNYYKRVLNPVNRFGGRDRPTTSSLSSWESAMLDTVLRAFLRGIIDLDVRREATKGMGSPERSLRSIYTLAEEARRTNLDIQKMLEEEVKSDELAFYKDLVHRNLSKHEIETRLMTYHATKAKVPSGPLRTSWSIYEDKPADEHPPVPPSV</sequence>
<protein>
    <recommendedName>
        <fullName evidence="3">Retrotransposon gag domain-containing protein</fullName>
    </recommendedName>
</protein>
<gene>
    <name evidence="1" type="ORF">ABVK25_001953</name>
</gene>
<dbReference type="EMBL" id="JBHFEH010000004">
    <property type="protein sequence ID" value="KAL2057569.1"/>
    <property type="molecule type" value="Genomic_DNA"/>
</dbReference>
<dbReference type="Proteomes" id="UP001590951">
    <property type="component" value="Unassembled WGS sequence"/>
</dbReference>
<evidence type="ECO:0000313" key="1">
    <source>
        <dbReference type="EMBL" id="KAL2057569.1"/>
    </source>
</evidence>
<accession>A0ABR4BIB2</accession>
<evidence type="ECO:0000313" key="2">
    <source>
        <dbReference type="Proteomes" id="UP001590951"/>
    </source>
</evidence>
<reference evidence="1 2" key="1">
    <citation type="submission" date="2024-09" db="EMBL/GenBank/DDBJ databases">
        <title>Rethinking Asexuality: The Enigmatic Case of Functional Sexual Genes in Lepraria (Stereocaulaceae).</title>
        <authorList>
            <person name="Doellman M."/>
            <person name="Sun Y."/>
            <person name="Barcenas-Pena A."/>
            <person name="Lumbsch H.T."/>
            <person name="Grewe F."/>
        </authorList>
    </citation>
    <scope>NUCLEOTIDE SEQUENCE [LARGE SCALE GENOMIC DNA]</scope>
    <source>
        <strain evidence="1 2">Grewe 0041</strain>
    </source>
</reference>
<name>A0ABR4BIB2_9LECA</name>
<evidence type="ECO:0008006" key="3">
    <source>
        <dbReference type="Google" id="ProtNLM"/>
    </source>
</evidence>